<evidence type="ECO:0000259" key="6">
    <source>
        <dbReference type="Pfam" id="PF00535"/>
    </source>
</evidence>
<evidence type="ECO:0000256" key="2">
    <source>
        <dbReference type="ARBA" id="ARBA00022734"/>
    </source>
</evidence>
<dbReference type="PROSITE" id="PS50231">
    <property type="entry name" value="RICIN_B_LECTIN"/>
    <property type="match status" value="1"/>
</dbReference>
<protein>
    <recommendedName>
        <fullName evidence="5">Polypeptide N-acetylgalactosaminyltransferase</fullName>
        <ecNumber evidence="5">2.4.1.-</ecNumber>
    </recommendedName>
    <alternativeName>
        <fullName evidence="5">Protein-UDP acetylgalactosaminyltransferase</fullName>
    </alternativeName>
</protein>
<dbReference type="InterPro" id="IPR035992">
    <property type="entry name" value="Ricin_B-like_lectins"/>
</dbReference>
<keyword evidence="2 5" id="KW-0430">Lectin</keyword>
<dbReference type="EC" id="2.4.1.-" evidence="5"/>
<accession>A0ABY7DZJ7</accession>
<dbReference type="EMBL" id="CP111014">
    <property type="protein sequence ID" value="WAR00341.1"/>
    <property type="molecule type" value="Genomic_DNA"/>
</dbReference>
<evidence type="ECO:0000256" key="1">
    <source>
        <dbReference type="ARBA" id="ARBA00004323"/>
    </source>
</evidence>
<dbReference type="InterPro" id="IPR001173">
    <property type="entry name" value="Glyco_trans_2-like"/>
</dbReference>
<dbReference type="SUPFAM" id="SSF50370">
    <property type="entry name" value="Ricin B-like lectins"/>
    <property type="match status" value="1"/>
</dbReference>
<dbReference type="Pfam" id="PF00535">
    <property type="entry name" value="Glycos_transf_2"/>
    <property type="match status" value="1"/>
</dbReference>
<dbReference type="PANTHER" id="PTHR11675:SF119">
    <property type="entry name" value="POLYPEPTIDE N-ACETYLGALACTOSAMINYLTRANSFERASE 2"/>
    <property type="match status" value="1"/>
</dbReference>
<comment type="pathway">
    <text evidence="5">Protein modification; protein glycosylation.</text>
</comment>
<evidence type="ECO:0000256" key="3">
    <source>
        <dbReference type="ARBA" id="ARBA00023034"/>
    </source>
</evidence>
<keyword evidence="4 5" id="KW-1015">Disulfide bond</keyword>
<keyword evidence="5" id="KW-0464">Manganese</keyword>
<evidence type="ECO:0000313" key="9">
    <source>
        <dbReference type="Proteomes" id="UP001164746"/>
    </source>
</evidence>
<dbReference type="Pfam" id="PF00652">
    <property type="entry name" value="Ricin_B_lectin"/>
    <property type="match status" value="1"/>
</dbReference>
<evidence type="ECO:0000313" key="8">
    <source>
        <dbReference type="EMBL" id="WAR00341.1"/>
    </source>
</evidence>
<reference evidence="8" key="1">
    <citation type="submission" date="2022-11" db="EMBL/GenBank/DDBJ databases">
        <title>Centuries of genome instability and evolution in soft-shell clam transmissible cancer (bioRxiv).</title>
        <authorList>
            <person name="Hart S.F.M."/>
            <person name="Yonemitsu M.A."/>
            <person name="Giersch R.M."/>
            <person name="Beal B.F."/>
            <person name="Arriagada G."/>
            <person name="Davis B.W."/>
            <person name="Ostrander E.A."/>
            <person name="Goff S.P."/>
            <person name="Metzger M.J."/>
        </authorList>
    </citation>
    <scope>NUCLEOTIDE SEQUENCE</scope>
    <source>
        <strain evidence="8">MELC-2E11</strain>
        <tissue evidence="8">Siphon/mantle</tissue>
    </source>
</reference>
<evidence type="ECO:0000259" key="7">
    <source>
        <dbReference type="Pfam" id="PF00652"/>
    </source>
</evidence>
<keyword evidence="5" id="KW-0472">Membrane</keyword>
<comment type="similarity">
    <text evidence="5">Belongs to the glycosyltransferase 2 family. GalNAc-T subfamily.</text>
</comment>
<keyword evidence="5" id="KW-0808">Transferase</keyword>
<comment type="subcellular location">
    <subcellularLocation>
        <location evidence="1 5">Golgi apparatus membrane</location>
        <topology evidence="1 5">Single-pass type II membrane protein</topology>
    </subcellularLocation>
</comment>
<name>A0ABY7DZJ7_MYAAR</name>
<dbReference type="Gene3D" id="3.90.550.10">
    <property type="entry name" value="Spore Coat Polysaccharide Biosynthesis Protein SpsA, Chain A"/>
    <property type="match status" value="1"/>
</dbReference>
<dbReference type="Proteomes" id="UP001164746">
    <property type="component" value="Chromosome 3"/>
</dbReference>
<evidence type="ECO:0000256" key="4">
    <source>
        <dbReference type="ARBA" id="ARBA00023157"/>
    </source>
</evidence>
<keyword evidence="3 5" id="KW-0333">Golgi apparatus</keyword>
<dbReference type="SUPFAM" id="SSF53448">
    <property type="entry name" value="Nucleotide-diphospho-sugar transferases"/>
    <property type="match status" value="1"/>
</dbReference>
<feature type="transmembrane region" description="Helical" evidence="5">
    <location>
        <begin position="57"/>
        <end position="76"/>
    </location>
</feature>
<dbReference type="InterPro" id="IPR029044">
    <property type="entry name" value="Nucleotide-diphossugar_trans"/>
</dbReference>
<evidence type="ECO:0000256" key="5">
    <source>
        <dbReference type="RuleBase" id="RU361242"/>
    </source>
</evidence>
<comment type="cofactor">
    <cofactor evidence="5">
        <name>Mn(2+)</name>
        <dbReference type="ChEBI" id="CHEBI:29035"/>
    </cofactor>
</comment>
<organism evidence="8 9">
    <name type="scientific">Mya arenaria</name>
    <name type="common">Soft-shell clam</name>
    <dbReference type="NCBI Taxonomy" id="6604"/>
    <lineage>
        <taxon>Eukaryota</taxon>
        <taxon>Metazoa</taxon>
        <taxon>Spiralia</taxon>
        <taxon>Lophotrochozoa</taxon>
        <taxon>Mollusca</taxon>
        <taxon>Bivalvia</taxon>
        <taxon>Autobranchia</taxon>
        <taxon>Heteroconchia</taxon>
        <taxon>Euheterodonta</taxon>
        <taxon>Imparidentia</taxon>
        <taxon>Neoheterodontei</taxon>
        <taxon>Myida</taxon>
        <taxon>Myoidea</taxon>
        <taxon>Myidae</taxon>
        <taxon>Mya</taxon>
    </lineage>
</organism>
<dbReference type="PANTHER" id="PTHR11675">
    <property type="entry name" value="N-ACETYLGALACTOSAMINYLTRANSFERASE"/>
    <property type="match status" value="1"/>
</dbReference>
<keyword evidence="5" id="KW-1133">Transmembrane helix</keyword>
<feature type="non-terminal residue" evidence="8">
    <location>
        <position position="679"/>
    </location>
</feature>
<dbReference type="InterPro" id="IPR000772">
    <property type="entry name" value="Ricin_B_lectin"/>
</dbReference>
<dbReference type="Gene3D" id="2.80.10.50">
    <property type="match status" value="1"/>
</dbReference>
<keyword evidence="9" id="KW-1185">Reference proteome</keyword>
<feature type="domain" description="Glycosyltransferase 2-like" evidence="6">
    <location>
        <begin position="189"/>
        <end position="304"/>
    </location>
</feature>
<keyword evidence="5" id="KW-0812">Transmembrane</keyword>
<sequence length="679" mass="78508">GDFRVVFRMKDDPIATENIGCLEFNTGIRQNTDPVVETTSLPSDYDDVSSMKIWQRYVLFMTLASCLTVYVTFFIYKHVKLKYSSKILGGRRGVFSDAMTFNRNPNAIFYDLYEHSPLYNILKDVDRSTLTDYRTEEVLDSDLVTESQRKHGINVALSDLLPLNRPVPDSRPSGCRYLKYPEADLPTVSVVIPFHNEWPSVLLRTVHSLVSRTPSRLLKQIILVDDNSNLPGLQAHLEEQLRRQFPGPLVELRRLQVRTGLIGARLEGLKYVTADTVSFFDSHMEVLKDRRTVAMAQLDYVNKDSLEYEFTDGYRTRYGFDWRLVFFETYFRDDHIEGTSDTDPLPGVVMVGPGAVMNVQYFRELGSYDDGMMIWGGENLEFPWRVWLCGGRMLHVPCSRIGHIARSQPYHFPHGRLETEHRNYKRAIEVWMDDYKQYVYEANPAIKHAEAGDLTERLELKARLKCRPFSWLLENVWPDLLVYKENTLAWGWTSGIENSVYDKPVDFFLNVYNVSSRKRRKLKPSVILKCSADGQELCIDNSEYLFSVSHPLVAKSCTYKLKPEEYAQHLTATHQTMALTKERRLRTLLQCVAVEGHFLSDRVPVMVGCFDREPETWTHTGPGLLQHDKSELCLEIGKRGTLRMSSCDTENPRQRWVFAHYNPAGNKRAEPPKLQHRIE</sequence>
<gene>
    <name evidence="8" type="ORF">MAR_024713</name>
</gene>
<feature type="domain" description="Ricin B lectin" evidence="7">
    <location>
        <begin position="537"/>
        <end position="656"/>
    </location>
</feature>
<keyword evidence="5" id="KW-0328">Glycosyltransferase</keyword>
<proteinExistence type="inferred from homology"/>